<dbReference type="AlphaFoldDB" id="A0A382JY17"/>
<proteinExistence type="predicted"/>
<evidence type="ECO:0000313" key="1">
    <source>
        <dbReference type="EMBL" id="SVC16123.1"/>
    </source>
</evidence>
<reference evidence="1" key="1">
    <citation type="submission" date="2018-05" db="EMBL/GenBank/DDBJ databases">
        <authorList>
            <person name="Lanie J.A."/>
            <person name="Ng W.-L."/>
            <person name="Kazmierczak K.M."/>
            <person name="Andrzejewski T.M."/>
            <person name="Davidsen T.M."/>
            <person name="Wayne K.J."/>
            <person name="Tettelin H."/>
            <person name="Glass J.I."/>
            <person name="Rusch D."/>
            <person name="Podicherti R."/>
            <person name="Tsui H.-C.T."/>
            <person name="Winkler M.E."/>
        </authorList>
    </citation>
    <scope>NUCLEOTIDE SEQUENCE</scope>
</reference>
<organism evidence="1">
    <name type="scientific">marine metagenome</name>
    <dbReference type="NCBI Taxonomy" id="408172"/>
    <lineage>
        <taxon>unclassified sequences</taxon>
        <taxon>metagenomes</taxon>
        <taxon>ecological metagenomes</taxon>
    </lineage>
</organism>
<accession>A0A382JY17</accession>
<protein>
    <submittedName>
        <fullName evidence="1">Uncharacterized protein</fullName>
    </submittedName>
</protein>
<sequence length="154" mass="17756">MKKFALIASFWMWSISVAFATESFEDRFLNLGVDEDFTIMERGLIKDQVKNFIPPLLVPAIGGHAYVLPPGLFNFSTNFKFVNVDEDDWYKDGKADIYGIHRENQVQRRFLTSSLKYGFDLNRKYFHSFTAVLNLTYESSVNRGPVRLPDVGNN</sequence>
<gene>
    <name evidence="1" type="ORF">METZ01_LOCUS268977</name>
</gene>
<dbReference type="EMBL" id="UINC01076704">
    <property type="protein sequence ID" value="SVC16123.1"/>
    <property type="molecule type" value="Genomic_DNA"/>
</dbReference>
<name>A0A382JY17_9ZZZZ</name>
<feature type="non-terminal residue" evidence="1">
    <location>
        <position position="154"/>
    </location>
</feature>